<feature type="compositionally biased region" description="Basic and acidic residues" evidence="1">
    <location>
        <begin position="101"/>
        <end position="113"/>
    </location>
</feature>
<sequence length="113" mass="12499">MACPPSRGWARSSLVNLFFVEAVFESVISSGWSIVVVVARTCLVLRSDVEMDCVMSAATVFYRTSSFGLDMAAHERHPQHLRNAINDLPTVESGKRTSRHGRSDARAKQETDS</sequence>
<feature type="region of interest" description="Disordered" evidence="1">
    <location>
        <begin position="81"/>
        <end position="113"/>
    </location>
</feature>
<organism evidence="2 3">
    <name type="scientific">Pseudocercospora eumusae</name>
    <dbReference type="NCBI Taxonomy" id="321146"/>
    <lineage>
        <taxon>Eukaryota</taxon>
        <taxon>Fungi</taxon>
        <taxon>Dikarya</taxon>
        <taxon>Ascomycota</taxon>
        <taxon>Pezizomycotina</taxon>
        <taxon>Dothideomycetes</taxon>
        <taxon>Dothideomycetidae</taxon>
        <taxon>Mycosphaerellales</taxon>
        <taxon>Mycosphaerellaceae</taxon>
        <taxon>Pseudocercospora</taxon>
    </lineage>
</organism>
<dbReference type="AlphaFoldDB" id="A0A139HHX6"/>
<name>A0A139HHX6_9PEZI</name>
<protein>
    <submittedName>
        <fullName evidence="2">Uncharacterized protein</fullName>
    </submittedName>
</protein>
<comment type="caution">
    <text evidence="2">The sequence shown here is derived from an EMBL/GenBank/DDBJ whole genome shotgun (WGS) entry which is preliminary data.</text>
</comment>
<evidence type="ECO:0000313" key="3">
    <source>
        <dbReference type="Proteomes" id="UP000070133"/>
    </source>
</evidence>
<evidence type="ECO:0000313" key="2">
    <source>
        <dbReference type="EMBL" id="KXT02016.1"/>
    </source>
</evidence>
<gene>
    <name evidence="2" type="ORF">AC578_6546</name>
</gene>
<dbReference type="Proteomes" id="UP000070133">
    <property type="component" value="Unassembled WGS sequence"/>
</dbReference>
<evidence type="ECO:0000256" key="1">
    <source>
        <dbReference type="SAM" id="MobiDB-lite"/>
    </source>
</evidence>
<reference evidence="2 3" key="1">
    <citation type="submission" date="2015-07" db="EMBL/GenBank/DDBJ databases">
        <title>Comparative genomics of the Sigatoka disease complex on banana suggests a link between parallel evolutionary changes in Pseudocercospora fijiensis and Pseudocercospora eumusae and increased virulence on the banana host.</title>
        <authorList>
            <person name="Chang T.-C."/>
            <person name="Salvucci A."/>
            <person name="Crous P.W."/>
            <person name="Stergiopoulos I."/>
        </authorList>
    </citation>
    <scope>NUCLEOTIDE SEQUENCE [LARGE SCALE GENOMIC DNA]</scope>
    <source>
        <strain evidence="2 3">CBS 114824</strain>
    </source>
</reference>
<accession>A0A139HHX6</accession>
<keyword evidence="3" id="KW-1185">Reference proteome</keyword>
<dbReference type="EMBL" id="LFZN01000047">
    <property type="protein sequence ID" value="KXT02016.1"/>
    <property type="molecule type" value="Genomic_DNA"/>
</dbReference>
<proteinExistence type="predicted"/>